<dbReference type="EMBL" id="JACEIK010007160">
    <property type="protein sequence ID" value="MCE3049810.1"/>
    <property type="molecule type" value="Genomic_DNA"/>
</dbReference>
<sequence length="208" mass="23339">MYKISIKLPIKEGGSEEGYFESRSNSVERDRAKHSELGMGFLSLPESPFGRATRTWVSLLGRASNPKELPLPREFILNRDLLAQLYPTEGATPFFTLNWSKYAEFLSFRGGLDPVTGGLWLTDIAHRHLAIAFIFLVAGHMYRTNFGIGHKRNGLAKPVNGSLRASQNYEKGARSFVKVERDFQIRLQVGVLRVKKAETAPGFTLIPI</sequence>
<dbReference type="PANTHER" id="PTHR30128">
    <property type="entry name" value="OUTER MEMBRANE PROTEIN, OMPA-RELATED"/>
    <property type="match status" value="1"/>
</dbReference>
<dbReference type="InterPro" id="IPR036408">
    <property type="entry name" value="PSI_PsaA/B_sf"/>
</dbReference>
<dbReference type="SUPFAM" id="SSF81558">
    <property type="entry name" value="Photosystem I subunits PsaA/PsaB"/>
    <property type="match status" value="1"/>
</dbReference>
<dbReference type="Pfam" id="PF00223">
    <property type="entry name" value="PsaA_PsaB"/>
    <property type="match status" value="1"/>
</dbReference>
<protein>
    <submittedName>
        <fullName evidence="1">Uncharacterized protein</fullName>
    </submittedName>
</protein>
<dbReference type="InterPro" id="IPR001280">
    <property type="entry name" value="PSI_PsaA/B"/>
</dbReference>
<proteinExistence type="predicted"/>
<dbReference type="Proteomes" id="UP000823775">
    <property type="component" value="Unassembled WGS sequence"/>
</dbReference>
<accession>A0ABS8WK43</accession>
<keyword evidence="2" id="KW-1185">Reference proteome</keyword>
<name>A0ABS8WK43_DATST</name>
<dbReference type="PANTHER" id="PTHR30128:SF19">
    <property type="entry name" value="PHOTOSYSTEM I P700 CHLOROPHYLL A APOPROTEIN A1-RELATED"/>
    <property type="match status" value="1"/>
</dbReference>
<gene>
    <name evidence="1" type="ORF">HAX54_045837</name>
</gene>
<organism evidence="1 2">
    <name type="scientific">Datura stramonium</name>
    <name type="common">Jimsonweed</name>
    <name type="synonym">Common thornapple</name>
    <dbReference type="NCBI Taxonomy" id="4076"/>
    <lineage>
        <taxon>Eukaryota</taxon>
        <taxon>Viridiplantae</taxon>
        <taxon>Streptophyta</taxon>
        <taxon>Embryophyta</taxon>
        <taxon>Tracheophyta</taxon>
        <taxon>Spermatophyta</taxon>
        <taxon>Magnoliopsida</taxon>
        <taxon>eudicotyledons</taxon>
        <taxon>Gunneridae</taxon>
        <taxon>Pentapetalae</taxon>
        <taxon>asterids</taxon>
        <taxon>lamiids</taxon>
        <taxon>Solanales</taxon>
        <taxon>Solanaceae</taxon>
        <taxon>Solanoideae</taxon>
        <taxon>Datureae</taxon>
        <taxon>Datura</taxon>
    </lineage>
</organism>
<reference evidence="1 2" key="1">
    <citation type="journal article" date="2021" name="BMC Genomics">
        <title>Datura genome reveals duplications of psychoactive alkaloid biosynthetic genes and high mutation rate following tissue culture.</title>
        <authorList>
            <person name="Rajewski A."/>
            <person name="Carter-House D."/>
            <person name="Stajich J."/>
            <person name="Litt A."/>
        </authorList>
    </citation>
    <scope>NUCLEOTIDE SEQUENCE [LARGE SCALE GENOMIC DNA]</scope>
    <source>
        <strain evidence="1">AR-01</strain>
    </source>
</reference>
<dbReference type="Gene3D" id="1.20.1130.10">
    <property type="entry name" value="Photosystem I PsaA/PsaB"/>
    <property type="match status" value="1"/>
</dbReference>
<comment type="caution">
    <text evidence="1">The sequence shown here is derived from an EMBL/GenBank/DDBJ whole genome shotgun (WGS) entry which is preliminary data.</text>
</comment>
<evidence type="ECO:0000313" key="2">
    <source>
        <dbReference type="Proteomes" id="UP000823775"/>
    </source>
</evidence>
<evidence type="ECO:0000313" key="1">
    <source>
        <dbReference type="EMBL" id="MCE3049810.1"/>
    </source>
</evidence>